<gene>
    <name evidence="2" type="ORF">MUN79_05210</name>
</gene>
<organism evidence="2 3">
    <name type="scientific">Hymenobacter cellulosilyticus</name>
    <dbReference type="NCBI Taxonomy" id="2932248"/>
    <lineage>
        <taxon>Bacteria</taxon>
        <taxon>Pseudomonadati</taxon>
        <taxon>Bacteroidota</taxon>
        <taxon>Cytophagia</taxon>
        <taxon>Cytophagales</taxon>
        <taxon>Hymenobacteraceae</taxon>
        <taxon>Hymenobacter</taxon>
    </lineage>
</organism>
<accession>A0A8T9QCQ6</accession>
<dbReference type="AlphaFoldDB" id="A0A8T9QCQ6"/>
<keyword evidence="1" id="KW-1133">Transmembrane helix</keyword>
<reference evidence="2" key="1">
    <citation type="submission" date="2022-04" db="EMBL/GenBank/DDBJ databases">
        <title>Hymenobacter sp. isolated from the air.</title>
        <authorList>
            <person name="Won M."/>
            <person name="Lee C.-M."/>
            <person name="Woen H.-Y."/>
            <person name="Kwon S.-W."/>
        </authorList>
    </citation>
    <scope>NUCLEOTIDE SEQUENCE</scope>
    <source>
        <strain evidence="2">5116S-3</strain>
    </source>
</reference>
<evidence type="ECO:0000313" key="2">
    <source>
        <dbReference type="EMBL" id="UOQ73359.1"/>
    </source>
</evidence>
<protein>
    <submittedName>
        <fullName evidence="2">Uncharacterized protein</fullName>
    </submittedName>
</protein>
<evidence type="ECO:0000313" key="3">
    <source>
        <dbReference type="Proteomes" id="UP000831796"/>
    </source>
</evidence>
<sequence>MPVTTTNAPALEQVLAQLDAFKRKFYLNLLVRGALVAGGLLLTLFLVFNTLEYFLYLPTWVRADYYLASWP</sequence>
<keyword evidence="3" id="KW-1185">Reference proteome</keyword>
<evidence type="ECO:0000256" key="1">
    <source>
        <dbReference type="SAM" id="Phobius"/>
    </source>
</evidence>
<keyword evidence="1" id="KW-0472">Membrane</keyword>
<feature type="transmembrane region" description="Helical" evidence="1">
    <location>
        <begin position="25"/>
        <end position="48"/>
    </location>
</feature>
<dbReference type="Proteomes" id="UP000831796">
    <property type="component" value="Chromosome"/>
</dbReference>
<proteinExistence type="predicted"/>
<keyword evidence="1" id="KW-0812">Transmembrane</keyword>
<dbReference type="EMBL" id="CP095046">
    <property type="protein sequence ID" value="UOQ73359.1"/>
    <property type="molecule type" value="Genomic_DNA"/>
</dbReference>
<name>A0A8T9QCQ6_9BACT</name>
<dbReference type="KEGG" id="hcu:MUN79_05210"/>
<dbReference type="RefSeq" id="WP_244676713.1">
    <property type="nucleotide sequence ID" value="NZ_CP095046.1"/>
</dbReference>